<dbReference type="EMBL" id="BSEC01000001">
    <property type="protein sequence ID" value="GLI93406.1"/>
    <property type="molecule type" value="Genomic_DNA"/>
</dbReference>
<keyword evidence="3" id="KW-1185">Reference proteome</keyword>
<dbReference type="SUPFAM" id="SSF52266">
    <property type="entry name" value="SGNH hydrolase"/>
    <property type="match status" value="1"/>
</dbReference>
<gene>
    <name evidence="2" type="ORF">LMG27198_23980</name>
</gene>
<dbReference type="GO" id="GO:0016788">
    <property type="term" value="F:hydrolase activity, acting on ester bonds"/>
    <property type="evidence" value="ECO:0007669"/>
    <property type="project" value="UniProtKB-ARBA"/>
</dbReference>
<dbReference type="Pfam" id="PF13472">
    <property type="entry name" value="Lipase_GDSL_2"/>
    <property type="match status" value="1"/>
</dbReference>
<dbReference type="InterPro" id="IPR013830">
    <property type="entry name" value="SGNH_hydro"/>
</dbReference>
<name>A0A9W6GV04_9HYPH</name>
<evidence type="ECO:0000313" key="2">
    <source>
        <dbReference type="EMBL" id="GLI93406.1"/>
    </source>
</evidence>
<organism evidence="2 3">
    <name type="scientific">Methylocystis echinoides</name>
    <dbReference type="NCBI Taxonomy" id="29468"/>
    <lineage>
        <taxon>Bacteria</taxon>
        <taxon>Pseudomonadati</taxon>
        <taxon>Pseudomonadota</taxon>
        <taxon>Alphaproteobacteria</taxon>
        <taxon>Hyphomicrobiales</taxon>
        <taxon>Methylocystaceae</taxon>
        <taxon>Methylocystis</taxon>
    </lineage>
</organism>
<dbReference type="Proteomes" id="UP001144323">
    <property type="component" value="Unassembled WGS sequence"/>
</dbReference>
<reference evidence="2" key="1">
    <citation type="journal article" date="2023" name="Int. J. Syst. Evol. Microbiol.">
        <title>Methylocystis iwaonis sp. nov., a type II methane-oxidizing bacterium from surface soil of a rice paddy field in Japan, and emended description of the genus Methylocystis (ex Whittenbury et al. 1970) Bowman et al. 1993.</title>
        <authorList>
            <person name="Kaise H."/>
            <person name="Sawadogo J.B."/>
            <person name="Alam M.S."/>
            <person name="Ueno C."/>
            <person name="Dianou D."/>
            <person name="Shinjo R."/>
            <person name="Asakawa S."/>
        </authorList>
    </citation>
    <scope>NUCLEOTIDE SEQUENCE</scope>
    <source>
        <strain evidence="2">LMG27198</strain>
    </source>
</reference>
<proteinExistence type="predicted"/>
<dbReference type="Gene3D" id="3.40.50.1110">
    <property type="entry name" value="SGNH hydrolase"/>
    <property type="match status" value="1"/>
</dbReference>
<dbReference type="AlphaFoldDB" id="A0A9W6GV04"/>
<dbReference type="InterPro" id="IPR036514">
    <property type="entry name" value="SGNH_hydro_sf"/>
</dbReference>
<comment type="caution">
    <text evidence="2">The sequence shown here is derived from an EMBL/GenBank/DDBJ whole genome shotgun (WGS) entry which is preliminary data.</text>
</comment>
<sequence length="216" mass="22932">MRNGGDMAHLALIGDSVFDNGAYTAGGPAVVSQVKRHMPIGWRVTLGAVDGARLENVAAQIGRLPTDVERLALSIGGNDLLGHVALLEARVARSAEAVDMIGAAARAFEEAYRAMLRPCLRVDRHAIICTIYGGNFPDPAFQSLARTALTPFNDAIIRIGVEYGLTVIDLRLVCDDPEDFVNAIEPSSIGGEKIARAIVRAATGDGGWERSARIIG</sequence>
<protein>
    <recommendedName>
        <fullName evidence="1">SGNH hydrolase-type esterase domain-containing protein</fullName>
    </recommendedName>
</protein>
<evidence type="ECO:0000313" key="3">
    <source>
        <dbReference type="Proteomes" id="UP001144323"/>
    </source>
</evidence>
<accession>A0A9W6GV04</accession>
<feature type="domain" description="SGNH hydrolase-type esterase" evidence="1">
    <location>
        <begin position="12"/>
        <end position="179"/>
    </location>
</feature>
<evidence type="ECO:0000259" key="1">
    <source>
        <dbReference type="Pfam" id="PF13472"/>
    </source>
</evidence>